<evidence type="ECO:0000313" key="3">
    <source>
        <dbReference type="EMBL" id="OGE89191.1"/>
    </source>
</evidence>
<organism evidence="3 4">
    <name type="scientific">Candidatus Doudnabacteria bacterium RIFCSPHIGHO2_01_FULL_50_11</name>
    <dbReference type="NCBI Taxonomy" id="1817828"/>
    <lineage>
        <taxon>Bacteria</taxon>
        <taxon>Candidatus Doudnaibacteriota</taxon>
    </lineage>
</organism>
<feature type="compositionally biased region" description="Low complexity" evidence="1">
    <location>
        <begin position="1"/>
        <end position="22"/>
    </location>
</feature>
<proteinExistence type="predicted"/>
<feature type="compositionally biased region" description="Polar residues" evidence="1">
    <location>
        <begin position="60"/>
        <end position="81"/>
    </location>
</feature>
<evidence type="ECO:0000256" key="2">
    <source>
        <dbReference type="SAM" id="Phobius"/>
    </source>
</evidence>
<keyword evidence="2" id="KW-1133">Transmembrane helix</keyword>
<gene>
    <name evidence="3" type="ORF">A2722_00440</name>
</gene>
<feature type="region of interest" description="Disordered" evidence="1">
    <location>
        <begin position="57"/>
        <end position="89"/>
    </location>
</feature>
<dbReference type="Proteomes" id="UP000178377">
    <property type="component" value="Unassembled WGS sequence"/>
</dbReference>
<accession>A0A1F5PH09</accession>
<protein>
    <submittedName>
        <fullName evidence="3">Uncharacterized protein</fullName>
    </submittedName>
</protein>
<feature type="region of interest" description="Disordered" evidence="1">
    <location>
        <begin position="1"/>
        <end position="27"/>
    </location>
</feature>
<dbReference type="EMBL" id="MFEO01000026">
    <property type="protein sequence ID" value="OGE89191.1"/>
    <property type="molecule type" value="Genomic_DNA"/>
</dbReference>
<keyword evidence="2" id="KW-0472">Membrane</keyword>
<sequence length="200" mass="21128">MNDTATPGQGPLPTAAPQAPTPGSEPDFMDRYGKTIVRLIIVVVVIVAAVLYSRTGMSPAENSPATNTSTDGSGLTVTPGQDTAPELKVTPTTSAGTVEGVTMENGMVTVTAVRGNGLTHMARRAVAEYLSTRGTQGVTAEHKIYIEDYLRKHATAGSIHIGSQISFSETDIQHAIELSLKLSEGQLNNLHQYSVRVPNL</sequence>
<feature type="transmembrane region" description="Helical" evidence="2">
    <location>
        <begin position="35"/>
        <end position="53"/>
    </location>
</feature>
<keyword evidence="2" id="KW-0812">Transmembrane</keyword>
<dbReference type="STRING" id="1817828.A2722_00440"/>
<name>A0A1F5PH09_9BACT</name>
<comment type="caution">
    <text evidence="3">The sequence shown here is derived from an EMBL/GenBank/DDBJ whole genome shotgun (WGS) entry which is preliminary data.</text>
</comment>
<reference evidence="3 4" key="1">
    <citation type="journal article" date="2016" name="Nat. Commun.">
        <title>Thousands of microbial genomes shed light on interconnected biogeochemical processes in an aquifer system.</title>
        <authorList>
            <person name="Anantharaman K."/>
            <person name="Brown C.T."/>
            <person name="Hug L.A."/>
            <person name="Sharon I."/>
            <person name="Castelle C.J."/>
            <person name="Probst A.J."/>
            <person name="Thomas B.C."/>
            <person name="Singh A."/>
            <person name="Wilkins M.J."/>
            <person name="Karaoz U."/>
            <person name="Brodie E.L."/>
            <person name="Williams K.H."/>
            <person name="Hubbard S.S."/>
            <person name="Banfield J.F."/>
        </authorList>
    </citation>
    <scope>NUCLEOTIDE SEQUENCE [LARGE SCALE GENOMIC DNA]</scope>
</reference>
<evidence type="ECO:0000256" key="1">
    <source>
        <dbReference type="SAM" id="MobiDB-lite"/>
    </source>
</evidence>
<evidence type="ECO:0000313" key="4">
    <source>
        <dbReference type="Proteomes" id="UP000178377"/>
    </source>
</evidence>
<dbReference type="AlphaFoldDB" id="A0A1F5PH09"/>